<dbReference type="Gene3D" id="3.20.20.80">
    <property type="entry name" value="Glycosidases"/>
    <property type="match status" value="1"/>
</dbReference>
<evidence type="ECO:0008006" key="5">
    <source>
        <dbReference type="Google" id="ProtNLM"/>
    </source>
</evidence>
<evidence type="ECO:0000313" key="4">
    <source>
        <dbReference type="Proteomes" id="UP000321907"/>
    </source>
</evidence>
<dbReference type="EMBL" id="VOXD01000027">
    <property type="protein sequence ID" value="TXF88029.1"/>
    <property type="molecule type" value="Genomic_DNA"/>
</dbReference>
<name>A0A5C7FB32_9BACT</name>
<dbReference type="CDD" id="cd19608">
    <property type="entry name" value="GH113_mannanase-like"/>
    <property type="match status" value="1"/>
</dbReference>
<accession>A0A5C7FB32</accession>
<feature type="signal peptide" evidence="2">
    <location>
        <begin position="1"/>
        <end position="21"/>
    </location>
</feature>
<dbReference type="SUPFAM" id="SSF51445">
    <property type="entry name" value="(Trans)glycosidases"/>
    <property type="match status" value="1"/>
</dbReference>
<gene>
    <name evidence="3" type="ORF">FUA23_16230</name>
</gene>
<protein>
    <recommendedName>
        <fullName evidence="5">Asl1-like glycosyl hydrolase catalytic domain-containing protein</fullName>
    </recommendedName>
</protein>
<dbReference type="InterPro" id="IPR017853">
    <property type="entry name" value="GH"/>
</dbReference>
<dbReference type="AlphaFoldDB" id="A0A5C7FB32"/>
<evidence type="ECO:0000256" key="1">
    <source>
        <dbReference type="SAM" id="MobiDB-lite"/>
    </source>
</evidence>
<feature type="chain" id="PRO_5023142131" description="Asl1-like glycosyl hydrolase catalytic domain-containing protein" evidence="2">
    <location>
        <begin position="22"/>
        <end position="758"/>
    </location>
</feature>
<reference evidence="3 4" key="1">
    <citation type="submission" date="2019-08" db="EMBL/GenBank/DDBJ databases">
        <title>Lewinella sp. strain SSH13 Genome sequencing and assembly.</title>
        <authorList>
            <person name="Kim I."/>
        </authorList>
    </citation>
    <scope>NUCLEOTIDE SEQUENCE [LARGE SCALE GENOMIC DNA]</scope>
    <source>
        <strain evidence="3 4">SSH13</strain>
    </source>
</reference>
<keyword evidence="2" id="KW-0732">Signal</keyword>
<dbReference type="Pfam" id="PF22612">
    <property type="entry name" value="GH113"/>
    <property type="match status" value="1"/>
</dbReference>
<sequence>MKYFPFFIILPVFFVSLQSCGSTGNSGTETEAVTVAEPSPRQAMRQASRSEVWRFVYCVEEGTDDAGLKDLLTEMAGKEPMGKRIEVVNCDAVGADDMSTTPVAIFGNRLPKGADSLPVSRHESGWQLAPGKRFGGEDVLFLPYMRNPWSATPGVAGLFVSANLPALVSRLKVEYGKQPEQMFWPNWAYELHRENGDLVYGSFAGSSWKFDPEAEISLKAPGEAVSEDGGIKIFAYDGQVSESEVGKVRKNLTLIRLLANTTLNVASDFYPEVHLYPSLERIGLRTGSMAAIQYNEQEKVLHLVPSFVSAEDLRLSFETWRPFVDWEGKPGSWDAAIALVQRQAGSALNGYAERLAEAQRLEAAGLTDMRIQENPSRYLEEARLRLQAGAVRSKAEGHLADDLRTLATSGDLNALPSTGTIAPATAPVLKLLPPTQTLAGMTFAHEGYRIHNGYGGEKIKPSLDSLGKLHVNALAIVPYTFMRNPNAPTTLSIPNDAGQENDWATMCSAREAHQRGWFTMLKPQIWIGGGHWPGDVDFATDEEWDTFFANYTYWIMHYAMLAEREQIGALCLGTELVQTTLKHPARWKEIIRKVRLVYGGQLTYAANWGEEFEGFTFWEEFDAIGLNSYYPLSEKDDPTDEELLNGARRWMSMAAGVSRAVDRPLWLTEVGFRSVDNAWVNPHADGGDRNVNGQAQARCFAALTTAATETPELKGMFIWKWPSYLGRTSRRGTGKEFSPGGKPAAKVLEIFNHAWAKR</sequence>
<feature type="region of interest" description="Disordered" evidence="1">
    <location>
        <begin position="23"/>
        <end position="43"/>
    </location>
</feature>
<keyword evidence="4" id="KW-1185">Reference proteome</keyword>
<evidence type="ECO:0000256" key="2">
    <source>
        <dbReference type="SAM" id="SignalP"/>
    </source>
</evidence>
<dbReference type="InterPro" id="IPR055151">
    <property type="entry name" value="GH113"/>
</dbReference>
<dbReference type="PROSITE" id="PS51257">
    <property type="entry name" value="PROKAR_LIPOPROTEIN"/>
    <property type="match status" value="1"/>
</dbReference>
<proteinExistence type="predicted"/>
<dbReference type="Proteomes" id="UP000321907">
    <property type="component" value="Unassembled WGS sequence"/>
</dbReference>
<comment type="caution">
    <text evidence="3">The sequence shown here is derived from an EMBL/GenBank/DDBJ whole genome shotgun (WGS) entry which is preliminary data.</text>
</comment>
<evidence type="ECO:0000313" key="3">
    <source>
        <dbReference type="EMBL" id="TXF88029.1"/>
    </source>
</evidence>
<dbReference type="RefSeq" id="WP_147931817.1">
    <property type="nucleotide sequence ID" value="NZ_VOXD01000027.1"/>
</dbReference>
<organism evidence="3 4">
    <name type="scientific">Neolewinella aurantiaca</name>
    <dbReference type="NCBI Taxonomy" id="2602767"/>
    <lineage>
        <taxon>Bacteria</taxon>
        <taxon>Pseudomonadati</taxon>
        <taxon>Bacteroidota</taxon>
        <taxon>Saprospiria</taxon>
        <taxon>Saprospirales</taxon>
        <taxon>Lewinellaceae</taxon>
        <taxon>Neolewinella</taxon>
    </lineage>
</organism>
<dbReference type="OrthoDB" id="9773531at2"/>